<proteinExistence type="predicted"/>
<organism evidence="3">
    <name type="scientific">viral metagenome</name>
    <dbReference type="NCBI Taxonomy" id="1070528"/>
    <lineage>
        <taxon>unclassified sequences</taxon>
        <taxon>metagenomes</taxon>
        <taxon>organismal metagenomes</taxon>
    </lineage>
</organism>
<feature type="transmembrane region" description="Helical" evidence="2">
    <location>
        <begin position="12"/>
        <end position="30"/>
    </location>
</feature>
<keyword evidence="2" id="KW-0472">Membrane</keyword>
<evidence type="ECO:0000256" key="1">
    <source>
        <dbReference type="SAM" id="MobiDB-lite"/>
    </source>
</evidence>
<dbReference type="AlphaFoldDB" id="A0A6C0LGF0"/>
<reference evidence="3" key="1">
    <citation type="journal article" date="2020" name="Nature">
        <title>Giant virus diversity and host interactions through global metagenomics.</title>
        <authorList>
            <person name="Schulz F."/>
            <person name="Roux S."/>
            <person name="Paez-Espino D."/>
            <person name="Jungbluth S."/>
            <person name="Walsh D.A."/>
            <person name="Denef V.J."/>
            <person name="McMahon K.D."/>
            <person name="Konstantinidis K.T."/>
            <person name="Eloe-Fadrosh E.A."/>
            <person name="Kyrpides N.C."/>
            <person name="Woyke T."/>
        </authorList>
    </citation>
    <scope>NUCLEOTIDE SEQUENCE</scope>
    <source>
        <strain evidence="3">GVMAG-M-3300027791-30</strain>
    </source>
</reference>
<protein>
    <submittedName>
        <fullName evidence="3">Uncharacterized protein</fullName>
    </submittedName>
</protein>
<evidence type="ECO:0000313" key="3">
    <source>
        <dbReference type="EMBL" id="QHU28771.1"/>
    </source>
</evidence>
<sequence length="145" mass="16070">MNPVIQFFSKPLVQVIIIIILLAIIIWLVSENFSNISDTFTNDAFNRRPPHIEQLPHQQLVPQGPNGPDGPPAASQNPSSSDRDGMSIGPPNFGRKNQENTPDNTRMVPGNIYRMNTGRDAYQEEQFVSIYDANFGGMLGTNMGL</sequence>
<accession>A0A6C0LGF0</accession>
<name>A0A6C0LGF0_9ZZZZ</name>
<keyword evidence="2" id="KW-0812">Transmembrane</keyword>
<feature type="region of interest" description="Disordered" evidence="1">
    <location>
        <begin position="46"/>
        <end position="109"/>
    </location>
</feature>
<dbReference type="EMBL" id="MN740474">
    <property type="protein sequence ID" value="QHU28771.1"/>
    <property type="molecule type" value="Genomic_DNA"/>
</dbReference>
<evidence type="ECO:0000256" key="2">
    <source>
        <dbReference type="SAM" id="Phobius"/>
    </source>
</evidence>
<keyword evidence="2" id="KW-1133">Transmembrane helix</keyword>